<sequence length="335" mass="37971">MESILKQESGLSQAKPTSVISDLWVPGVHESALKYKIPAWIFSAFSLGYTGTAVFLSQLRAKGIWKLPSSPLDIVSQEEFISLPGLPLMRVCEVDGVSAFSSNFVQQVAKRNGPSLKKSEVIIFSTFEELETRGFRECKMLVQEKKESRKVYTVGPLFPLTSEDGTSTADNPERHPCLKFLDGQADSSVLFVAFGSMWQLPPEQMQEIAFGLEASQQSFLCAFHPAKTARVGYLSCTFSVIQRSEAFSHTVAITRFSRVSAWEFLFSPGLSWAINQRMRGLLWMRSKLGSKLRRINVARDWWTGRRWKRRLASRKVTTEREFVWIQEQHAPFKLG</sequence>
<dbReference type="PANTHER" id="PTHR48046">
    <property type="entry name" value="UDP-GLYCOSYLTRANSFERASE 72E1"/>
    <property type="match status" value="1"/>
</dbReference>
<reference evidence="2 3" key="1">
    <citation type="submission" date="2024-09" db="EMBL/GenBank/DDBJ databases">
        <title>Chromosome-scale assembly of Riccia fluitans.</title>
        <authorList>
            <person name="Paukszto L."/>
            <person name="Sawicki J."/>
            <person name="Karawczyk K."/>
            <person name="Piernik-Szablinska J."/>
            <person name="Szczecinska M."/>
            <person name="Mazdziarz M."/>
        </authorList>
    </citation>
    <scope>NUCLEOTIDE SEQUENCE [LARGE SCALE GENOMIC DNA]</scope>
    <source>
        <strain evidence="2">Rf_01</strain>
        <tissue evidence="2">Aerial parts of the thallus</tissue>
    </source>
</reference>
<comment type="caution">
    <text evidence="2">The sequence shown here is derived from an EMBL/GenBank/DDBJ whole genome shotgun (WGS) entry which is preliminary data.</text>
</comment>
<evidence type="ECO:0000256" key="1">
    <source>
        <dbReference type="ARBA" id="ARBA00022676"/>
    </source>
</evidence>
<dbReference type="Gene3D" id="3.40.50.2000">
    <property type="entry name" value="Glycogen Phosphorylase B"/>
    <property type="match status" value="2"/>
</dbReference>
<dbReference type="AlphaFoldDB" id="A0ABD1YSP4"/>
<evidence type="ECO:0000313" key="3">
    <source>
        <dbReference type="Proteomes" id="UP001605036"/>
    </source>
</evidence>
<gene>
    <name evidence="2" type="ORF">R1flu_017108</name>
</gene>
<dbReference type="PANTHER" id="PTHR48046:SF1">
    <property type="entry name" value="GLYCOSYLTRANSFERASE-RELATED"/>
    <property type="match status" value="1"/>
</dbReference>
<dbReference type="Proteomes" id="UP001605036">
    <property type="component" value="Unassembled WGS sequence"/>
</dbReference>
<dbReference type="EMBL" id="JBHFFA010000004">
    <property type="protein sequence ID" value="KAL2632422.1"/>
    <property type="molecule type" value="Genomic_DNA"/>
</dbReference>
<name>A0ABD1YSP4_9MARC</name>
<protein>
    <submittedName>
        <fullName evidence="2">Uncharacterized protein</fullName>
    </submittedName>
</protein>
<organism evidence="2 3">
    <name type="scientific">Riccia fluitans</name>
    <dbReference type="NCBI Taxonomy" id="41844"/>
    <lineage>
        <taxon>Eukaryota</taxon>
        <taxon>Viridiplantae</taxon>
        <taxon>Streptophyta</taxon>
        <taxon>Embryophyta</taxon>
        <taxon>Marchantiophyta</taxon>
        <taxon>Marchantiopsida</taxon>
        <taxon>Marchantiidae</taxon>
        <taxon>Marchantiales</taxon>
        <taxon>Ricciaceae</taxon>
        <taxon>Riccia</taxon>
    </lineage>
</organism>
<keyword evidence="3" id="KW-1185">Reference proteome</keyword>
<keyword evidence="1" id="KW-0808">Transferase</keyword>
<proteinExistence type="predicted"/>
<keyword evidence="1" id="KW-0328">Glycosyltransferase</keyword>
<evidence type="ECO:0000313" key="2">
    <source>
        <dbReference type="EMBL" id="KAL2632422.1"/>
    </source>
</evidence>
<dbReference type="GO" id="GO:0016757">
    <property type="term" value="F:glycosyltransferase activity"/>
    <property type="evidence" value="ECO:0007669"/>
    <property type="project" value="UniProtKB-KW"/>
</dbReference>
<accession>A0ABD1YSP4</accession>
<dbReference type="SUPFAM" id="SSF53756">
    <property type="entry name" value="UDP-Glycosyltransferase/glycogen phosphorylase"/>
    <property type="match status" value="1"/>
</dbReference>